<comment type="catalytic activity">
    <reaction evidence="3">
        <text>ATP + (deoxyribonucleotide)n-3'-hydroxyl + 5'-phospho-(deoxyribonucleotide)m = (deoxyribonucleotide)n+m + AMP + diphosphate.</text>
        <dbReference type="EC" id="6.5.1.1"/>
    </reaction>
</comment>
<evidence type="ECO:0000313" key="6">
    <source>
        <dbReference type="Proteomes" id="UP000076796"/>
    </source>
</evidence>
<dbReference type="GO" id="GO:0005524">
    <property type="term" value="F:ATP binding"/>
    <property type="evidence" value="ECO:0007669"/>
    <property type="project" value="InterPro"/>
</dbReference>
<gene>
    <name evidence="5" type="ORF">AWU65_02060</name>
</gene>
<dbReference type="PANTHER" id="PTHR45674">
    <property type="entry name" value="DNA LIGASE 1/3 FAMILY MEMBER"/>
    <property type="match status" value="1"/>
</dbReference>
<evidence type="ECO:0000313" key="5">
    <source>
        <dbReference type="EMBL" id="KZS44798.1"/>
    </source>
</evidence>
<dbReference type="GO" id="GO:0003910">
    <property type="term" value="F:DNA ligase (ATP) activity"/>
    <property type="evidence" value="ECO:0007669"/>
    <property type="project" value="UniProtKB-EC"/>
</dbReference>
<dbReference type="Pfam" id="PF01068">
    <property type="entry name" value="DNA_ligase_A_M"/>
    <property type="match status" value="1"/>
</dbReference>
<dbReference type="InterPro" id="IPR012310">
    <property type="entry name" value="DNA_ligase_ATP-dep_cent"/>
</dbReference>
<dbReference type="SUPFAM" id="SSF50249">
    <property type="entry name" value="Nucleic acid-binding proteins"/>
    <property type="match status" value="1"/>
</dbReference>
<dbReference type="SUPFAM" id="SSF56091">
    <property type="entry name" value="DNA ligase/mRNA capping enzyme, catalytic domain"/>
    <property type="match status" value="1"/>
</dbReference>
<sequence length="291" mass="33771">MIPNFISPMLLEKTPSPLTSSKYLAEPKIDGVRGLLIGDTNYSRLWSRHQTDMTNQFPEICKKINKGRSIILDGEVASFNPDLSDFDFDSVMDRFRLRNEFKIKIAAERSPTTFIAWDILYYNGQDLRGLPLYKRKEILNEVLIDDGVISKVASLSGLHGENLAKQVVERGWEGCVYKEVESSYQTGKRSKQWLKWLNYKEQEVYVTGIRKKKFGYMLSRFEQGEYKPAGILELGTSQQIRSKVWNIARTNINKEDSSYYYLLPTPVLRIKVKYVRLTRNGFMRTPSFLSF</sequence>
<evidence type="ECO:0000256" key="2">
    <source>
        <dbReference type="ARBA" id="ARBA00022598"/>
    </source>
</evidence>
<reference evidence="5" key="1">
    <citation type="journal article" date="2016" name="Genome Announc.">
        <title>Draft genomes of two strains of Paenibacillus glucanolyticus with capability to degrade lignocellulose.</title>
        <authorList>
            <person name="Mathews S.L."/>
            <person name="Pawlak J."/>
            <person name="Grunden A.M."/>
        </authorList>
    </citation>
    <scope>NUCLEOTIDE SEQUENCE [LARGE SCALE GENOMIC DNA]</scope>
    <source>
        <strain evidence="5">SLM1</strain>
    </source>
</reference>
<comment type="similarity">
    <text evidence="1">Belongs to the ATP-dependent DNA ligase family.</text>
</comment>
<dbReference type="OrthoDB" id="5503604at2"/>
<dbReference type="AlphaFoldDB" id="A0A163G8T3"/>
<dbReference type="Proteomes" id="UP000076796">
    <property type="component" value="Unassembled WGS sequence"/>
</dbReference>
<dbReference type="RefSeq" id="WP_082834221.1">
    <property type="nucleotide sequence ID" value="NZ_LWMH01000001.1"/>
</dbReference>
<protein>
    <recommendedName>
        <fullName evidence="4">ATP-dependent DNA ligase family profile domain-containing protein</fullName>
    </recommendedName>
</protein>
<dbReference type="GO" id="GO:0006281">
    <property type="term" value="P:DNA repair"/>
    <property type="evidence" value="ECO:0007669"/>
    <property type="project" value="InterPro"/>
</dbReference>
<comment type="caution">
    <text evidence="5">The sequence shown here is derived from an EMBL/GenBank/DDBJ whole genome shotgun (WGS) entry which is preliminary data.</text>
</comment>
<dbReference type="PANTHER" id="PTHR45674:SF4">
    <property type="entry name" value="DNA LIGASE 1"/>
    <property type="match status" value="1"/>
</dbReference>
<accession>A0A163G8T3</accession>
<dbReference type="InterPro" id="IPR050191">
    <property type="entry name" value="ATP-dep_DNA_ligase"/>
</dbReference>
<keyword evidence="2" id="KW-0436">Ligase</keyword>
<dbReference type="Gene3D" id="3.30.470.30">
    <property type="entry name" value="DNA ligase/mRNA capping enzyme"/>
    <property type="match status" value="1"/>
</dbReference>
<dbReference type="EMBL" id="LWMH01000001">
    <property type="protein sequence ID" value="KZS44798.1"/>
    <property type="molecule type" value="Genomic_DNA"/>
</dbReference>
<dbReference type="PROSITE" id="PS50160">
    <property type="entry name" value="DNA_LIGASE_A3"/>
    <property type="match status" value="1"/>
</dbReference>
<feature type="domain" description="ATP-dependent DNA ligase family profile" evidence="4">
    <location>
        <begin position="105"/>
        <end position="195"/>
    </location>
</feature>
<keyword evidence="6" id="KW-1185">Reference proteome</keyword>
<name>A0A163G8T3_9BACL</name>
<evidence type="ECO:0000256" key="1">
    <source>
        <dbReference type="ARBA" id="ARBA00007572"/>
    </source>
</evidence>
<proteinExistence type="inferred from homology"/>
<dbReference type="InterPro" id="IPR012340">
    <property type="entry name" value="NA-bd_OB-fold"/>
</dbReference>
<dbReference type="GO" id="GO:0006310">
    <property type="term" value="P:DNA recombination"/>
    <property type="evidence" value="ECO:0007669"/>
    <property type="project" value="InterPro"/>
</dbReference>
<evidence type="ECO:0000256" key="3">
    <source>
        <dbReference type="ARBA" id="ARBA00034003"/>
    </source>
</evidence>
<organism evidence="5 6">
    <name type="scientific">Paenibacillus glucanolyticus</name>
    <dbReference type="NCBI Taxonomy" id="59843"/>
    <lineage>
        <taxon>Bacteria</taxon>
        <taxon>Bacillati</taxon>
        <taxon>Bacillota</taxon>
        <taxon>Bacilli</taxon>
        <taxon>Bacillales</taxon>
        <taxon>Paenibacillaceae</taxon>
        <taxon>Paenibacillus</taxon>
    </lineage>
</organism>
<evidence type="ECO:0000259" key="4">
    <source>
        <dbReference type="PROSITE" id="PS50160"/>
    </source>
</evidence>